<feature type="compositionally biased region" description="Polar residues" evidence="1">
    <location>
        <begin position="607"/>
        <end position="616"/>
    </location>
</feature>
<dbReference type="OrthoDB" id="423533at2759"/>
<dbReference type="EMBL" id="JWZX01003380">
    <property type="protein sequence ID" value="KOO21225.1"/>
    <property type="molecule type" value="Genomic_DNA"/>
</dbReference>
<gene>
    <name evidence="3" type="ORF">Ctob_000811</name>
</gene>
<feature type="non-terminal residue" evidence="3">
    <location>
        <position position="689"/>
    </location>
</feature>
<feature type="region of interest" description="Disordered" evidence="1">
    <location>
        <begin position="599"/>
        <end position="629"/>
    </location>
</feature>
<feature type="compositionally biased region" description="Basic and acidic residues" evidence="1">
    <location>
        <begin position="617"/>
        <end position="629"/>
    </location>
</feature>
<evidence type="ECO:0000259" key="2">
    <source>
        <dbReference type="Pfam" id="PF03496"/>
    </source>
</evidence>
<feature type="domain" description="ADP ribosyltransferase" evidence="2">
    <location>
        <begin position="243"/>
        <end position="420"/>
    </location>
</feature>
<reference evidence="4" key="1">
    <citation type="journal article" date="2015" name="PLoS Genet.">
        <title>Genome Sequence and Transcriptome Analyses of Chrysochromulina tobin: Metabolic Tools for Enhanced Algal Fitness in the Prominent Order Prymnesiales (Haptophyceae).</title>
        <authorList>
            <person name="Hovde B.T."/>
            <person name="Deodato C.R."/>
            <person name="Hunsperger H.M."/>
            <person name="Ryken S.A."/>
            <person name="Yost W."/>
            <person name="Jha R.K."/>
            <person name="Patterson J."/>
            <person name="Monnat R.J. Jr."/>
            <person name="Barlow S.B."/>
            <person name="Starkenburg S.R."/>
            <person name="Cattolico R.A."/>
        </authorList>
    </citation>
    <scope>NUCLEOTIDE SEQUENCE</scope>
    <source>
        <strain evidence="4">CCMP291</strain>
    </source>
</reference>
<feature type="region of interest" description="Disordered" evidence="1">
    <location>
        <begin position="1"/>
        <end position="53"/>
    </location>
</feature>
<dbReference type="Proteomes" id="UP000037460">
    <property type="component" value="Unassembled WGS sequence"/>
</dbReference>
<protein>
    <recommendedName>
        <fullName evidence="2">ADP ribosyltransferase domain-containing protein</fullName>
    </recommendedName>
</protein>
<name>A0A0M0J3Z6_9EUKA</name>
<accession>A0A0M0J3Z6</accession>
<comment type="caution">
    <text evidence="3">The sequence shown here is derived from an EMBL/GenBank/DDBJ whole genome shotgun (WGS) entry which is preliminary data.</text>
</comment>
<dbReference type="Pfam" id="PF03496">
    <property type="entry name" value="ADPrib_exo_Tox"/>
    <property type="match status" value="1"/>
</dbReference>
<dbReference type="SUPFAM" id="SSF56399">
    <property type="entry name" value="ADP-ribosylation"/>
    <property type="match status" value="1"/>
</dbReference>
<sequence>MADMFAGMSMGQMTPPRPPSAGMFPPPPPPETPATDKGSKHRSRINGSGVTSDDDSMWTLGKWLKTVDLARAVEEALESEVPQGKAPLEFFKGDDLSQGRVHELLESARLGGLAETVCKALERLRKQHTVHEMCDKFKQDDLVMLEFASLSSFFGGLEGKIVLFPALCDRCDRWFTTPNYKIETTSRIEFDFVDNPENGLTFEVHGTTTWPAEDTAELRQKRVEARKPMPKAELERKRTERNQKLKELKQDELVPEEVVAARLYTGPLFVKYNAVLRGIDSSNKYLEGEMKKYCAEREGGTKINMYCTTLHCINSAIIKLSKLTRATAVYRGVSDKGLPEQFFKANDCGVRGGVEGAFMSTTENREVALGYATGKKGSILLEIDQGMIARGADISSISQYPHEKEVLFNPLTGLEVKSTRVEGSVLVISVAPSINLNALTIDQVTSKRHTLLEDLKRSMLLEVQKDKDAVDEHIGDPLKKMLEVKLKNVLTPERREGGKKWYNDPGNFKKAIDDFFQAKESLKYDPDSNELVGCTAQQVIDAFEEGHGRRLFKWQPFGALCKDGSLNMTFRQNKQHKKFLCFDGYCRCGNITEDEQVGAGWPKPVVTQPSPTSRSLPEQRESAVGHESRWQPAGLAKDGSLDMRFGPNKPHDKYNCADGVCRCGFIKVSRPSPPNAAPPAPALAVPAGY</sequence>
<keyword evidence="4" id="KW-1185">Reference proteome</keyword>
<dbReference type="GO" id="GO:0016779">
    <property type="term" value="F:nucleotidyltransferase activity"/>
    <property type="evidence" value="ECO:0007669"/>
    <property type="project" value="UniProtKB-KW"/>
</dbReference>
<dbReference type="GO" id="GO:0106274">
    <property type="term" value="F:NAD+-protein-arginine ADP-ribosyltransferase activity"/>
    <property type="evidence" value="ECO:0007669"/>
    <property type="project" value="UniProtKB-EC"/>
</dbReference>
<dbReference type="InterPro" id="IPR003540">
    <property type="entry name" value="ADP-ribosyltransferase"/>
</dbReference>
<evidence type="ECO:0000256" key="1">
    <source>
        <dbReference type="SAM" id="MobiDB-lite"/>
    </source>
</evidence>
<organism evidence="3 4">
    <name type="scientific">Chrysochromulina tobinii</name>
    <dbReference type="NCBI Taxonomy" id="1460289"/>
    <lineage>
        <taxon>Eukaryota</taxon>
        <taxon>Haptista</taxon>
        <taxon>Haptophyta</taxon>
        <taxon>Prymnesiophyceae</taxon>
        <taxon>Prymnesiales</taxon>
        <taxon>Chrysochromulinaceae</taxon>
        <taxon>Chrysochromulina</taxon>
    </lineage>
</organism>
<dbReference type="Gene3D" id="3.90.176.10">
    <property type="entry name" value="Toxin ADP-ribosyltransferase, Chain A, domain 1"/>
    <property type="match status" value="1"/>
</dbReference>
<evidence type="ECO:0000313" key="3">
    <source>
        <dbReference type="EMBL" id="KOO21225.1"/>
    </source>
</evidence>
<proteinExistence type="predicted"/>
<dbReference type="PROSITE" id="PS51996">
    <property type="entry name" value="TR_MART"/>
    <property type="match status" value="1"/>
</dbReference>
<feature type="compositionally biased region" description="Pro residues" evidence="1">
    <location>
        <begin position="15"/>
        <end position="32"/>
    </location>
</feature>
<dbReference type="AlphaFoldDB" id="A0A0M0J3Z6"/>
<evidence type="ECO:0000313" key="4">
    <source>
        <dbReference type="Proteomes" id="UP000037460"/>
    </source>
</evidence>